<feature type="non-terminal residue" evidence="7">
    <location>
        <position position="151"/>
    </location>
</feature>
<dbReference type="GO" id="GO:0046677">
    <property type="term" value="P:response to antibiotic"/>
    <property type="evidence" value="ECO:0007669"/>
    <property type="project" value="UniProtKB-KW"/>
</dbReference>
<dbReference type="InterPro" id="IPR050515">
    <property type="entry name" value="Beta-lactam/transpept"/>
</dbReference>
<evidence type="ECO:0000256" key="1">
    <source>
        <dbReference type="ARBA" id="ARBA00001526"/>
    </source>
</evidence>
<protein>
    <recommendedName>
        <fullName evidence="2">beta-lactamase</fullName>
        <ecNumber evidence="2">3.5.2.6</ecNumber>
    </recommendedName>
</protein>
<dbReference type="EC" id="3.5.2.6" evidence="2"/>
<evidence type="ECO:0000256" key="4">
    <source>
        <dbReference type="ARBA" id="ARBA00022801"/>
    </source>
</evidence>
<gene>
    <name evidence="7" type="ORF">S01H1_44286</name>
</gene>
<name>X0W0C5_9ZZZZ</name>
<dbReference type="GO" id="GO:0071555">
    <property type="term" value="P:cell wall organization"/>
    <property type="evidence" value="ECO:0007669"/>
    <property type="project" value="TreeGrafter"/>
</dbReference>
<dbReference type="GO" id="GO:0008800">
    <property type="term" value="F:beta-lactamase activity"/>
    <property type="evidence" value="ECO:0007669"/>
    <property type="project" value="UniProtKB-EC"/>
</dbReference>
<evidence type="ECO:0000313" key="7">
    <source>
        <dbReference type="EMBL" id="GAG06196.1"/>
    </source>
</evidence>
<dbReference type="EMBL" id="BARS01028246">
    <property type="protein sequence ID" value="GAG06196.1"/>
    <property type="molecule type" value="Genomic_DNA"/>
</dbReference>
<evidence type="ECO:0000259" key="6">
    <source>
        <dbReference type="Pfam" id="PF03717"/>
    </source>
</evidence>
<dbReference type="InterPro" id="IPR005311">
    <property type="entry name" value="PBP_dimer"/>
</dbReference>
<sequence length="151" mass="17699">MSIMCIITGRLCYLQIHLNTLLHEQSEKNYLRTEYIRPPRGNILDINGKLLATNQPITHLQWHGTGNYRLTDEQQQTIKQLESILEISLLEGSNNSSHIHHTERFGKTCTLAKEITFEQLSRIKEQFPSNPNISLCFDFKRHYPYKQYACH</sequence>
<dbReference type="SUPFAM" id="SSF56519">
    <property type="entry name" value="Penicillin binding protein dimerisation domain"/>
    <property type="match status" value="1"/>
</dbReference>
<dbReference type="PANTHER" id="PTHR30627:SF6">
    <property type="entry name" value="BETA-LACTAMASE YBXI-RELATED"/>
    <property type="match status" value="1"/>
</dbReference>
<comment type="catalytic activity">
    <reaction evidence="1">
        <text>a beta-lactam + H2O = a substituted beta-amino acid</text>
        <dbReference type="Rhea" id="RHEA:20401"/>
        <dbReference type="ChEBI" id="CHEBI:15377"/>
        <dbReference type="ChEBI" id="CHEBI:35627"/>
        <dbReference type="ChEBI" id="CHEBI:140347"/>
        <dbReference type="EC" id="3.5.2.6"/>
    </reaction>
</comment>
<keyword evidence="5" id="KW-0046">Antibiotic resistance</keyword>
<proteinExistence type="predicted"/>
<dbReference type="Pfam" id="PF03717">
    <property type="entry name" value="PBP_dimer"/>
    <property type="match status" value="1"/>
</dbReference>
<dbReference type="PANTHER" id="PTHR30627">
    <property type="entry name" value="PEPTIDOGLYCAN D,D-TRANSPEPTIDASE"/>
    <property type="match status" value="1"/>
</dbReference>
<dbReference type="InterPro" id="IPR036138">
    <property type="entry name" value="PBP_dimer_sf"/>
</dbReference>
<reference evidence="7" key="1">
    <citation type="journal article" date="2014" name="Front. Microbiol.">
        <title>High frequency of phylogenetically diverse reductive dehalogenase-homologous genes in deep subseafloor sedimentary metagenomes.</title>
        <authorList>
            <person name="Kawai M."/>
            <person name="Futagami T."/>
            <person name="Toyoda A."/>
            <person name="Takaki Y."/>
            <person name="Nishi S."/>
            <person name="Hori S."/>
            <person name="Arai W."/>
            <person name="Tsubouchi T."/>
            <person name="Morono Y."/>
            <person name="Uchiyama I."/>
            <person name="Ito T."/>
            <person name="Fujiyama A."/>
            <person name="Inagaki F."/>
            <person name="Takami H."/>
        </authorList>
    </citation>
    <scope>NUCLEOTIDE SEQUENCE</scope>
    <source>
        <strain evidence="7">Expedition CK06-06</strain>
    </source>
</reference>
<dbReference type="GO" id="GO:0008658">
    <property type="term" value="F:penicillin binding"/>
    <property type="evidence" value="ECO:0007669"/>
    <property type="project" value="InterPro"/>
</dbReference>
<evidence type="ECO:0000256" key="2">
    <source>
        <dbReference type="ARBA" id="ARBA00012865"/>
    </source>
</evidence>
<organism evidence="7">
    <name type="scientific">marine sediment metagenome</name>
    <dbReference type="NCBI Taxonomy" id="412755"/>
    <lineage>
        <taxon>unclassified sequences</taxon>
        <taxon>metagenomes</taxon>
        <taxon>ecological metagenomes</taxon>
    </lineage>
</organism>
<dbReference type="AlphaFoldDB" id="X0W0C5"/>
<keyword evidence="3" id="KW-0732">Signal</keyword>
<evidence type="ECO:0000256" key="3">
    <source>
        <dbReference type="ARBA" id="ARBA00022729"/>
    </source>
</evidence>
<feature type="domain" description="Penicillin-binding protein dimerisation" evidence="6">
    <location>
        <begin position="36"/>
        <end position="151"/>
    </location>
</feature>
<comment type="caution">
    <text evidence="7">The sequence shown here is derived from an EMBL/GenBank/DDBJ whole genome shotgun (WGS) entry which is preliminary data.</text>
</comment>
<dbReference type="Gene3D" id="3.90.1310.10">
    <property type="entry name" value="Penicillin-binding protein 2a (Domain 2)"/>
    <property type="match status" value="1"/>
</dbReference>
<dbReference type="GO" id="GO:0005886">
    <property type="term" value="C:plasma membrane"/>
    <property type="evidence" value="ECO:0007669"/>
    <property type="project" value="TreeGrafter"/>
</dbReference>
<accession>X0W0C5</accession>
<evidence type="ECO:0000256" key="5">
    <source>
        <dbReference type="ARBA" id="ARBA00023251"/>
    </source>
</evidence>
<keyword evidence="4" id="KW-0378">Hydrolase</keyword>